<evidence type="ECO:0000313" key="2">
    <source>
        <dbReference type="EMBL" id="OJJ35327.1"/>
    </source>
</evidence>
<dbReference type="InterPro" id="IPR051678">
    <property type="entry name" value="AGP_Transferase"/>
</dbReference>
<organism evidence="2 3">
    <name type="scientific">Aspergillus wentii DTO 134E9</name>
    <dbReference type="NCBI Taxonomy" id="1073089"/>
    <lineage>
        <taxon>Eukaryota</taxon>
        <taxon>Fungi</taxon>
        <taxon>Dikarya</taxon>
        <taxon>Ascomycota</taxon>
        <taxon>Pezizomycotina</taxon>
        <taxon>Eurotiomycetes</taxon>
        <taxon>Eurotiomycetidae</taxon>
        <taxon>Eurotiales</taxon>
        <taxon>Aspergillaceae</taxon>
        <taxon>Aspergillus</taxon>
        <taxon>Aspergillus subgen. Cremei</taxon>
    </lineage>
</organism>
<protein>
    <recommendedName>
        <fullName evidence="1">Aminoglycoside phosphotransferase domain-containing protein</fullName>
    </recommendedName>
</protein>
<evidence type="ECO:0000259" key="1">
    <source>
        <dbReference type="Pfam" id="PF01636"/>
    </source>
</evidence>
<name>A0A1L9RKF8_ASPWE</name>
<dbReference type="InterPro" id="IPR011009">
    <property type="entry name" value="Kinase-like_dom_sf"/>
</dbReference>
<dbReference type="Pfam" id="PF01636">
    <property type="entry name" value="APH"/>
    <property type="match status" value="1"/>
</dbReference>
<dbReference type="SUPFAM" id="SSF56112">
    <property type="entry name" value="Protein kinase-like (PK-like)"/>
    <property type="match status" value="1"/>
</dbReference>
<reference evidence="3" key="1">
    <citation type="journal article" date="2017" name="Genome Biol.">
        <title>Comparative genomics reveals high biological diversity and specific adaptations in the industrially and medically important fungal genus Aspergillus.</title>
        <authorList>
            <person name="de Vries R.P."/>
            <person name="Riley R."/>
            <person name="Wiebenga A."/>
            <person name="Aguilar-Osorio G."/>
            <person name="Amillis S."/>
            <person name="Uchima C.A."/>
            <person name="Anderluh G."/>
            <person name="Asadollahi M."/>
            <person name="Askin M."/>
            <person name="Barry K."/>
            <person name="Battaglia E."/>
            <person name="Bayram O."/>
            <person name="Benocci T."/>
            <person name="Braus-Stromeyer S.A."/>
            <person name="Caldana C."/>
            <person name="Canovas D."/>
            <person name="Cerqueira G.C."/>
            <person name="Chen F."/>
            <person name="Chen W."/>
            <person name="Choi C."/>
            <person name="Clum A."/>
            <person name="Dos Santos R.A."/>
            <person name="Damasio A.R."/>
            <person name="Diallinas G."/>
            <person name="Emri T."/>
            <person name="Fekete E."/>
            <person name="Flipphi M."/>
            <person name="Freyberg S."/>
            <person name="Gallo A."/>
            <person name="Gournas C."/>
            <person name="Habgood R."/>
            <person name="Hainaut M."/>
            <person name="Harispe M.L."/>
            <person name="Henrissat B."/>
            <person name="Hilden K.S."/>
            <person name="Hope R."/>
            <person name="Hossain A."/>
            <person name="Karabika E."/>
            <person name="Karaffa L."/>
            <person name="Karanyi Z."/>
            <person name="Krasevec N."/>
            <person name="Kuo A."/>
            <person name="Kusch H."/>
            <person name="LaButti K."/>
            <person name="Lagendijk E.L."/>
            <person name="Lapidus A."/>
            <person name="Levasseur A."/>
            <person name="Lindquist E."/>
            <person name="Lipzen A."/>
            <person name="Logrieco A.F."/>
            <person name="MacCabe A."/>
            <person name="Maekelae M.R."/>
            <person name="Malavazi I."/>
            <person name="Melin P."/>
            <person name="Meyer V."/>
            <person name="Mielnichuk N."/>
            <person name="Miskei M."/>
            <person name="Molnar A.P."/>
            <person name="Mule G."/>
            <person name="Ngan C.Y."/>
            <person name="Orejas M."/>
            <person name="Orosz E."/>
            <person name="Ouedraogo J.P."/>
            <person name="Overkamp K.M."/>
            <person name="Park H.-S."/>
            <person name="Perrone G."/>
            <person name="Piumi F."/>
            <person name="Punt P.J."/>
            <person name="Ram A.F."/>
            <person name="Ramon A."/>
            <person name="Rauscher S."/>
            <person name="Record E."/>
            <person name="Riano-Pachon D.M."/>
            <person name="Robert V."/>
            <person name="Roehrig J."/>
            <person name="Ruller R."/>
            <person name="Salamov A."/>
            <person name="Salih N.S."/>
            <person name="Samson R.A."/>
            <person name="Sandor E."/>
            <person name="Sanguinetti M."/>
            <person name="Schuetze T."/>
            <person name="Sepcic K."/>
            <person name="Shelest E."/>
            <person name="Sherlock G."/>
            <person name="Sophianopoulou V."/>
            <person name="Squina F.M."/>
            <person name="Sun H."/>
            <person name="Susca A."/>
            <person name="Todd R.B."/>
            <person name="Tsang A."/>
            <person name="Unkles S.E."/>
            <person name="van de Wiele N."/>
            <person name="van Rossen-Uffink D."/>
            <person name="Oliveira J.V."/>
            <person name="Vesth T.C."/>
            <person name="Visser J."/>
            <person name="Yu J.-H."/>
            <person name="Zhou M."/>
            <person name="Andersen M.R."/>
            <person name="Archer D.B."/>
            <person name="Baker S.E."/>
            <person name="Benoit I."/>
            <person name="Brakhage A.A."/>
            <person name="Braus G.H."/>
            <person name="Fischer R."/>
            <person name="Frisvad J.C."/>
            <person name="Goldman G.H."/>
            <person name="Houbraken J."/>
            <person name="Oakley B."/>
            <person name="Pocsi I."/>
            <person name="Scazzocchio C."/>
            <person name="Seiboth B."/>
            <person name="vanKuyk P.A."/>
            <person name="Wortman J."/>
            <person name="Dyer P.S."/>
            <person name="Grigoriev I.V."/>
        </authorList>
    </citation>
    <scope>NUCLEOTIDE SEQUENCE [LARGE SCALE GENOMIC DNA]</scope>
    <source>
        <strain evidence="3">DTO 134E9</strain>
    </source>
</reference>
<gene>
    <name evidence="2" type="ORF">ASPWEDRAFT_183404</name>
</gene>
<dbReference type="Proteomes" id="UP000184383">
    <property type="component" value="Unassembled WGS sequence"/>
</dbReference>
<dbReference type="PANTHER" id="PTHR21310">
    <property type="entry name" value="AMINOGLYCOSIDE PHOSPHOTRANSFERASE-RELATED-RELATED"/>
    <property type="match status" value="1"/>
</dbReference>
<proteinExistence type="predicted"/>
<dbReference type="RefSeq" id="XP_040689003.1">
    <property type="nucleotide sequence ID" value="XM_040831978.1"/>
</dbReference>
<sequence>MEPNGSFAESSPLPPINPSKFYTAFLPRGLKLLRRIAPHLNPNVLQISSQYILKPSDSSQALEEAHTIDFVSKHTTVPVPGIITAFQAKNGESFLLMKRCPGIPLGEFFFDLTYEEKQNVVHQLRCYMEQLRALDPPQPGKIGSTLYRPLNDFRIANTPQGPFDSVEDFHDFLRHGGQYPTGNRELDALIVAQDSRDYDINFTHGDFGLRHVFYHGGKITGIIDWEFAGWFPDYWEYAMAGYSVWSFVSIEDYLHMIMDPFPDELQMERLRWVLFAIV</sequence>
<dbReference type="EMBL" id="KV878212">
    <property type="protein sequence ID" value="OJJ35327.1"/>
    <property type="molecule type" value="Genomic_DNA"/>
</dbReference>
<evidence type="ECO:0000313" key="3">
    <source>
        <dbReference type="Proteomes" id="UP000184383"/>
    </source>
</evidence>
<accession>A0A1L9RKF8</accession>
<dbReference type="GeneID" id="63747826"/>
<dbReference type="AlphaFoldDB" id="A0A1L9RKF8"/>
<dbReference type="VEuPathDB" id="FungiDB:ASPWEDRAFT_183404"/>
<feature type="domain" description="Aminoglycoside phosphotransferase" evidence="1">
    <location>
        <begin position="43"/>
        <end position="246"/>
    </location>
</feature>
<dbReference type="Gene3D" id="3.90.1200.10">
    <property type="match status" value="1"/>
</dbReference>
<dbReference type="CDD" id="cd05120">
    <property type="entry name" value="APH_ChoK_like"/>
    <property type="match status" value="1"/>
</dbReference>
<dbReference type="InterPro" id="IPR002575">
    <property type="entry name" value="Aminoglycoside_PTrfase"/>
</dbReference>
<dbReference type="PANTHER" id="PTHR21310:SF15">
    <property type="entry name" value="AMINOGLYCOSIDE PHOSPHOTRANSFERASE DOMAIN-CONTAINING PROTEIN"/>
    <property type="match status" value="1"/>
</dbReference>
<keyword evidence="3" id="KW-1185">Reference proteome</keyword>
<dbReference type="OrthoDB" id="2906425at2759"/>